<dbReference type="InterPro" id="IPR029058">
    <property type="entry name" value="AB_hydrolase_fold"/>
</dbReference>
<dbReference type="AlphaFoldDB" id="A0A1M7D1Q3"/>
<dbReference type="OrthoDB" id="1224630at2"/>
<gene>
    <name evidence="1" type="ORF">SAMN05444484_102391</name>
</gene>
<name>A0A1M7D1Q3_9FLAO</name>
<organism evidence="1 2">
    <name type="scientific">Flavobacterium chilense</name>
    <dbReference type="NCBI Taxonomy" id="946677"/>
    <lineage>
        <taxon>Bacteria</taxon>
        <taxon>Pseudomonadati</taxon>
        <taxon>Bacteroidota</taxon>
        <taxon>Flavobacteriia</taxon>
        <taxon>Flavobacteriales</taxon>
        <taxon>Flavobacteriaceae</taxon>
        <taxon>Flavobacterium</taxon>
    </lineage>
</organism>
<evidence type="ECO:0000313" key="2">
    <source>
        <dbReference type="Proteomes" id="UP000184028"/>
    </source>
</evidence>
<dbReference type="EMBL" id="FRBT01000002">
    <property type="protein sequence ID" value="SHL73441.1"/>
    <property type="molecule type" value="Genomic_DNA"/>
</dbReference>
<keyword evidence="2" id="KW-1185">Reference proteome</keyword>
<dbReference type="STRING" id="946677.SAMN05444484_102391"/>
<dbReference type="Proteomes" id="UP000184028">
    <property type="component" value="Unassembled WGS sequence"/>
</dbReference>
<protein>
    <recommendedName>
        <fullName evidence="3">Pimeloyl-ACP methyl ester carboxylesterase</fullName>
    </recommendedName>
</protein>
<sequence length="332" mass="38726">MKRFLLITLGLLVFWFLFIWSKYHFFYSNPDQNDIDKIFASEKMTSPQFDSIYSRGYNIKYLTNKKNYTTVSDQNGKRKPYLVLLHDAGKNATCFLDYFKNKELTDKFHIIAIDRLGFGKTSFKKPDNKNYIFEQEKTEFGNLADYVSGSMVHDILEKEGHYLEEIRIVSEGSSGIVGLEAYRGEYLSTSKVFLFNSSLEKRFFVSKMFSKIIVSRLISSLLPRAFVSKYQDLLLLDKSKEADFDKLINFAKESEDDVNKNDGYMYQSMGKKFKSVFFIGIDDSEEKRIKSISGDSNFVFESKGFNIYKYPDQTLQKIIQSDAYTLDFNRVK</sequence>
<evidence type="ECO:0000313" key="1">
    <source>
        <dbReference type="EMBL" id="SHL73441.1"/>
    </source>
</evidence>
<dbReference type="SUPFAM" id="SSF53474">
    <property type="entry name" value="alpha/beta-Hydrolases"/>
    <property type="match status" value="1"/>
</dbReference>
<evidence type="ECO:0008006" key="3">
    <source>
        <dbReference type="Google" id="ProtNLM"/>
    </source>
</evidence>
<reference evidence="2" key="1">
    <citation type="submission" date="2016-11" db="EMBL/GenBank/DDBJ databases">
        <authorList>
            <person name="Varghese N."/>
            <person name="Submissions S."/>
        </authorList>
    </citation>
    <scope>NUCLEOTIDE SEQUENCE [LARGE SCALE GENOMIC DNA]</scope>
    <source>
        <strain evidence="2">DSM 24724</strain>
    </source>
</reference>
<dbReference type="Gene3D" id="3.40.50.1820">
    <property type="entry name" value="alpha/beta hydrolase"/>
    <property type="match status" value="1"/>
</dbReference>
<accession>A0A1M7D1Q3</accession>
<proteinExistence type="predicted"/>
<dbReference type="RefSeq" id="WP_068841861.1">
    <property type="nucleotide sequence ID" value="NZ_FRBT01000002.1"/>
</dbReference>